<evidence type="ECO:0000313" key="4">
    <source>
        <dbReference type="Proteomes" id="UP000325787"/>
    </source>
</evidence>
<name>A0A5Q0GWU2_SACSY</name>
<dbReference type="InterPro" id="IPR010310">
    <property type="entry name" value="T7SS_ESAT-6-like"/>
</dbReference>
<dbReference type="SUPFAM" id="SSF140453">
    <property type="entry name" value="EsxAB dimer-like"/>
    <property type="match status" value="1"/>
</dbReference>
<organism evidence="3 4">
    <name type="scientific">Saccharothrix syringae</name>
    <name type="common">Nocardiopsis syringae</name>
    <dbReference type="NCBI Taxonomy" id="103733"/>
    <lineage>
        <taxon>Bacteria</taxon>
        <taxon>Bacillati</taxon>
        <taxon>Actinomycetota</taxon>
        <taxon>Actinomycetes</taxon>
        <taxon>Pseudonocardiales</taxon>
        <taxon>Pseudonocardiaceae</taxon>
        <taxon>Saccharothrix</taxon>
    </lineage>
</organism>
<dbReference type="InterPro" id="IPR036689">
    <property type="entry name" value="ESAT-6-like_sf"/>
</dbReference>
<dbReference type="Gene3D" id="1.10.287.1060">
    <property type="entry name" value="ESAT-6-like"/>
    <property type="match status" value="1"/>
</dbReference>
<protein>
    <recommendedName>
        <fullName evidence="1">ESAT-6-like protein</fullName>
    </recommendedName>
</protein>
<keyword evidence="4" id="KW-1185">Reference proteome</keyword>
<dbReference type="OrthoDB" id="4554345at2"/>
<accession>A0A5Q0GWU2</accession>
<dbReference type="Pfam" id="PF06013">
    <property type="entry name" value="WXG100"/>
    <property type="match status" value="1"/>
</dbReference>
<dbReference type="AlphaFoldDB" id="A0A5Q0GWU2"/>
<evidence type="ECO:0000256" key="1">
    <source>
        <dbReference type="RuleBase" id="RU362001"/>
    </source>
</evidence>
<proteinExistence type="inferred from homology"/>
<sequence length="106" mass="11447">MNQPISTTTPGMLRAAGYFENTMSKAEQGVQHVEDTLNVLRTVWSGDAFNAYRTSMNAWFEDCKTITTALNEMINLVHGHAATTTRGEESNTAIANSIPTGPGLGI</sequence>
<feature type="compositionally biased region" description="Polar residues" evidence="2">
    <location>
        <begin position="87"/>
        <end position="99"/>
    </location>
</feature>
<evidence type="ECO:0000256" key="2">
    <source>
        <dbReference type="SAM" id="MobiDB-lite"/>
    </source>
</evidence>
<reference evidence="4" key="1">
    <citation type="journal article" date="2021" name="Curr. Microbiol.">
        <title>Complete genome of nocamycin-producing strain Saccharothrix syringae NRRL B-16468 reveals the biosynthetic potential for secondary metabolites.</title>
        <authorList>
            <person name="Mo X."/>
            <person name="Yang S."/>
        </authorList>
    </citation>
    <scope>NUCLEOTIDE SEQUENCE [LARGE SCALE GENOMIC DNA]</scope>
    <source>
        <strain evidence="4">ATCC 51364 / DSM 43886 / JCM 6844 / KCTC 9398 / NBRC 14523 / NRRL B-16468 / INA 2240</strain>
    </source>
</reference>
<dbReference type="KEGG" id="ssyi:EKG83_14895"/>
<gene>
    <name evidence="3" type="ORF">EKG83_14895</name>
</gene>
<dbReference type="RefSeq" id="WP_153278116.1">
    <property type="nucleotide sequence ID" value="NZ_CP034550.1"/>
</dbReference>
<dbReference type="EMBL" id="CP034550">
    <property type="protein sequence ID" value="QFZ18576.1"/>
    <property type="molecule type" value="Genomic_DNA"/>
</dbReference>
<evidence type="ECO:0000313" key="3">
    <source>
        <dbReference type="EMBL" id="QFZ18576.1"/>
    </source>
</evidence>
<dbReference type="NCBIfam" id="TIGR03930">
    <property type="entry name" value="WXG100_ESAT6"/>
    <property type="match status" value="1"/>
</dbReference>
<feature type="region of interest" description="Disordered" evidence="2">
    <location>
        <begin position="87"/>
        <end position="106"/>
    </location>
</feature>
<dbReference type="Proteomes" id="UP000325787">
    <property type="component" value="Chromosome"/>
</dbReference>
<comment type="similarity">
    <text evidence="1">Belongs to the WXG100 family.</text>
</comment>